<evidence type="ECO:0000256" key="1">
    <source>
        <dbReference type="ARBA" id="ARBA00006040"/>
    </source>
</evidence>
<dbReference type="GO" id="GO:0005829">
    <property type="term" value="C:cytosol"/>
    <property type="evidence" value="ECO:0007669"/>
    <property type="project" value="TreeGrafter"/>
</dbReference>
<name>A0AAE3UB56_9BACT</name>
<dbReference type="SUPFAM" id="SSF55486">
    <property type="entry name" value="Metalloproteases ('zincins'), catalytic domain"/>
    <property type="match status" value="1"/>
</dbReference>
<dbReference type="GO" id="GO:0004222">
    <property type="term" value="F:metalloendopeptidase activity"/>
    <property type="evidence" value="ECO:0007669"/>
    <property type="project" value="InterPro"/>
</dbReference>
<dbReference type="GO" id="GO:0006508">
    <property type="term" value="P:proteolysis"/>
    <property type="evidence" value="ECO:0007669"/>
    <property type="project" value="UniProtKB-KW"/>
</dbReference>
<evidence type="ECO:0000256" key="5">
    <source>
        <dbReference type="ARBA" id="ARBA00022833"/>
    </source>
</evidence>
<evidence type="ECO:0000256" key="2">
    <source>
        <dbReference type="ARBA" id="ARBA00022670"/>
    </source>
</evidence>
<comment type="cofactor">
    <cofactor evidence="7">
        <name>Zn(2+)</name>
        <dbReference type="ChEBI" id="CHEBI:29105"/>
    </cofactor>
    <text evidence="7">Binds 1 zinc ion.</text>
</comment>
<proteinExistence type="inferred from homology"/>
<keyword evidence="6 7" id="KW-0482">Metalloprotease</keyword>
<gene>
    <name evidence="9" type="ORF">QNI16_23190</name>
</gene>
<dbReference type="PANTHER" id="PTHR43660">
    <property type="entry name" value="DIPEPTIDYL CARBOXYPEPTIDASE"/>
    <property type="match status" value="1"/>
</dbReference>
<dbReference type="FunFam" id="3.40.390.10:FF:000009">
    <property type="entry name" value="Oligopeptidase A"/>
    <property type="match status" value="1"/>
</dbReference>
<protein>
    <submittedName>
        <fullName evidence="9">M3 family metallopeptidase</fullName>
        <ecNumber evidence="9">3.4.24.-</ecNumber>
    </submittedName>
</protein>
<keyword evidence="5 7" id="KW-0862">Zinc</keyword>
<comment type="similarity">
    <text evidence="1 7">Belongs to the peptidase M3 family.</text>
</comment>
<sequence>MTNIQNTQLEITKNPLLESFQTPHETFPFDRIKNEHYLPALKEAIEAGKKEIDAIVNNPEAPTFENTIAALDQSGSLVDRVSAILFNLNSAETSPELQKIVKDASPLLSEYGNDIRLNAALFDRIKTVYDQRNELNLSAEGKTLLDKTYKGFARNGANLNEDDKARLREIDVKISELSLTFGEHVLNETNAFLLEVDNEEDLAGLPEFVREAAKMAAKEKGKSGWAFTLQAPSYMPFMAYGENRELRRKLAMAYNSRAFLGNENDNREIVKNIVALRHKRAQLLGYESHAHFVLEERMAGAPKKVIHFLDELLEYAKPVAEQQMEELTQYAKTQGFTEERLQRWDYAFYSEKLKKEKYAIDDEILKPYFKLENVIDGVFKVANKLFGLNFKENKQIPVYHPEVTAYDVTDDNGNFVSVFYADYFPREGKRNGAWMTSYRDQRILNGKDIRPHVSIVCNFTKPTETKPSLLTFGEVTTLFHEFGHALHGMLSKCTYGSTSGTNVYWDFVELPSQIMENWCYEKEALDLFARHYETNEPIPQELIEKIIASANFMEGYGTLRQLSFGMLDMAYHGNAQPISDVAEFERQAILQTSLFPETEGINTSVAFSHIFAGGYSAGYYSYKWAEVLDADAFEYFKEKGIFNRQVADAFRENILSKGGSEAPMELYKRFRGQEPSPKALLKRSGLLVN</sequence>
<dbReference type="RefSeq" id="WP_313983241.1">
    <property type="nucleotide sequence ID" value="NZ_JASJOS010000011.1"/>
</dbReference>
<evidence type="ECO:0000256" key="3">
    <source>
        <dbReference type="ARBA" id="ARBA00022723"/>
    </source>
</evidence>
<organism evidence="9 10">
    <name type="scientific">Xanthocytophaga flava</name>
    <dbReference type="NCBI Taxonomy" id="3048013"/>
    <lineage>
        <taxon>Bacteria</taxon>
        <taxon>Pseudomonadati</taxon>
        <taxon>Bacteroidota</taxon>
        <taxon>Cytophagia</taxon>
        <taxon>Cytophagales</taxon>
        <taxon>Rhodocytophagaceae</taxon>
        <taxon>Xanthocytophaga</taxon>
    </lineage>
</organism>
<feature type="domain" description="Peptidase M3A/M3B catalytic" evidence="8">
    <location>
        <begin position="237"/>
        <end position="685"/>
    </location>
</feature>
<evidence type="ECO:0000256" key="6">
    <source>
        <dbReference type="ARBA" id="ARBA00023049"/>
    </source>
</evidence>
<dbReference type="InterPro" id="IPR024077">
    <property type="entry name" value="Neurolysin/TOP_dom2"/>
</dbReference>
<dbReference type="EMBL" id="JASJOS010000011">
    <property type="protein sequence ID" value="MDJ1483424.1"/>
    <property type="molecule type" value="Genomic_DNA"/>
</dbReference>
<comment type="caution">
    <text evidence="9">The sequence shown here is derived from an EMBL/GenBank/DDBJ whole genome shotgun (WGS) entry which is preliminary data.</text>
</comment>
<dbReference type="PANTHER" id="PTHR43660:SF1">
    <property type="entry name" value="DIPEPTIDYL CARBOXYPEPTIDASE"/>
    <property type="match status" value="1"/>
</dbReference>
<dbReference type="GO" id="GO:0004180">
    <property type="term" value="F:carboxypeptidase activity"/>
    <property type="evidence" value="ECO:0007669"/>
    <property type="project" value="TreeGrafter"/>
</dbReference>
<dbReference type="Gene3D" id="3.40.390.10">
    <property type="entry name" value="Collagenase (Catalytic Domain)"/>
    <property type="match status" value="1"/>
</dbReference>
<keyword evidence="3 7" id="KW-0479">Metal-binding</keyword>
<evidence type="ECO:0000313" key="10">
    <source>
        <dbReference type="Proteomes" id="UP001241110"/>
    </source>
</evidence>
<reference evidence="9" key="1">
    <citation type="submission" date="2023-05" db="EMBL/GenBank/DDBJ databases">
        <authorList>
            <person name="Zhang X."/>
        </authorList>
    </citation>
    <scope>NUCLEOTIDE SEQUENCE</scope>
    <source>
        <strain evidence="9">YF14B1</strain>
    </source>
</reference>
<dbReference type="GO" id="GO:0046872">
    <property type="term" value="F:metal ion binding"/>
    <property type="evidence" value="ECO:0007669"/>
    <property type="project" value="UniProtKB-UniRule"/>
</dbReference>
<dbReference type="Pfam" id="PF01432">
    <property type="entry name" value="Peptidase_M3"/>
    <property type="match status" value="1"/>
</dbReference>
<dbReference type="Gene3D" id="1.10.1370.40">
    <property type="match status" value="1"/>
</dbReference>
<keyword evidence="4 7" id="KW-0378">Hydrolase</keyword>
<dbReference type="EC" id="3.4.24.-" evidence="9"/>
<evidence type="ECO:0000313" key="9">
    <source>
        <dbReference type="EMBL" id="MDJ1483424.1"/>
    </source>
</evidence>
<dbReference type="Proteomes" id="UP001241110">
    <property type="component" value="Unassembled WGS sequence"/>
</dbReference>
<dbReference type="Gene3D" id="1.10.1370.10">
    <property type="entry name" value="Neurolysin, domain 3"/>
    <property type="match status" value="1"/>
</dbReference>
<dbReference type="InterPro" id="IPR001567">
    <property type="entry name" value="Pept_M3A_M3B_dom"/>
</dbReference>
<dbReference type="InterPro" id="IPR034005">
    <property type="entry name" value="M3A_DCP"/>
</dbReference>
<evidence type="ECO:0000256" key="7">
    <source>
        <dbReference type="RuleBase" id="RU003435"/>
    </source>
</evidence>
<evidence type="ECO:0000256" key="4">
    <source>
        <dbReference type="ARBA" id="ARBA00022801"/>
    </source>
</evidence>
<dbReference type="CDD" id="cd06456">
    <property type="entry name" value="M3A_DCP"/>
    <property type="match status" value="1"/>
</dbReference>
<dbReference type="InterPro" id="IPR024079">
    <property type="entry name" value="MetalloPept_cat_dom_sf"/>
</dbReference>
<evidence type="ECO:0000259" key="8">
    <source>
        <dbReference type="Pfam" id="PF01432"/>
    </source>
</evidence>
<dbReference type="InterPro" id="IPR045090">
    <property type="entry name" value="Pept_M3A_M3B"/>
</dbReference>
<accession>A0AAE3UB56</accession>
<dbReference type="AlphaFoldDB" id="A0AAE3UB56"/>
<keyword evidence="2 7" id="KW-0645">Protease</keyword>